<evidence type="ECO:0000313" key="11">
    <source>
        <dbReference type="EMBL" id="OYD59548.1"/>
    </source>
</evidence>
<dbReference type="PANTHER" id="PTHR30266">
    <property type="entry name" value="MECHANOSENSITIVE CHANNEL MSCL"/>
    <property type="match status" value="1"/>
</dbReference>
<accession>A0A235FDW2</accession>
<dbReference type="GO" id="GO:0005886">
    <property type="term" value="C:plasma membrane"/>
    <property type="evidence" value="ECO:0007669"/>
    <property type="project" value="UniProtKB-SubCell"/>
</dbReference>
<keyword evidence="4 10" id="KW-1003">Cell membrane</keyword>
<evidence type="ECO:0000256" key="7">
    <source>
        <dbReference type="ARBA" id="ARBA00023065"/>
    </source>
</evidence>
<evidence type="ECO:0000256" key="8">
    <source>
        <dbReference type="ARBA" id="ARBA00023136"/>
    </source>
</evidence>
<evidence type="ECO:0000256" key="2">
    <source>
        <dbReference type="ARBA" id="ARBA00007254"/>
    </source>
</evidence>
<feature type="transmembrane region" description="Helical" evidence="10">
    <location>
        <begin position="82"/>
        <end position="101"/>
    </location>
</feature>
<dbReference type="NCBIfam" id="NF010557">
    <property type="entry name" value="PRK13952.1"/>
    <property type="match status" value="1"/>
</dbReference>
<dbReference type="InterPro" id="IPR019823">
    <property type="entry name" value="Mechanosensitive_channel_CS"/>
</dbReference>
<evidence type="ECO:0000313" key="12">
    <source>
        <dbReference type="Proteomes" id="UP000215059"/>
    </source>
</evidence>
<dbReference type="Gene3D" id="1.10.1200.120">
    <property type="entry name" value="Large-conductance mechanosensitive channel, MscL, domain 1"/>
    <property type="match status" value="1"/>
</dbReference>
<dbReference type="OrthoDB" id="9810350at2"/>
<dbReference type="Pfam" id="PF01741">
    <property type="entry name" value="MscL"/>
    <property type="match status" value="1"/>
</dbReference>
<dbReference type="GO" id="GO:0008381">
    <property type="term" value="F:mechanosensitive monoatomic ion channel activity"/>
    <property type="evidence" value="ECO:0007669"/>
    <property type="project" value="UniProtKB-UniRule"/>
</dbReference>
<keyword evidence="8 10" id="KW-0472">Membrane</keyword>
<keyword evidence="3 10" id="KW-0813">Transport</keyword>
<evidence type="ECO:0000256" key="1">
    <source>
        <dbReference type="ARBA" id="ARBA00004651"/>
    </source>
</evidence>
<keyword evidence="7 10" id="KW-0406">Ion transport</keyword>
<dbReference type="PRINTS" id="PR01264">
    <property type="entry name" value="MECHCHANNEL"/>
</dbReference>
<dbReference type="NCBIfam" id="TIGR00220">
    <property type="entry name" value="mscL"/>
    <property type="match status" value="1"/>
</dbReference>
<keyword evidence="12" id="KW-1185">Reference proteome</keyword>
<keyword evidence="5 10" id="KW-0812">Transmembrane</keyword>
<evidence type="ECO:0000256" key="10">
    <source>
        <dbReference type="HAMAP-Rule" id="MF_00115"/>
    </source>
</evidence>
<protein>
    <recommendedName>
        <fullName evidence="10">Large-conductance mechanosensitive channel</fullName>
    </recommendedName>
</protein>
<dbReference type="SUPFAM" id="SSF81330">
    <property type="entry name" value="Gated mechanosensitive channel"/>
    <property type="match status" value="1"/>
</dbReference>
<dbReference type="HAMAP" id="MF_00115">
    <property type="entry name" value="MscL"/>
    <property type="match status" value="1"/>
</dbReference>
<reference evidence="11 12" key="1">
    <citation type="submission" date="2017-07" db="EMBL/GenBank/DDBJ databases">
        <title>Fictibacillus sp. nov. GDSW-R2A3 Genome sequencing and assembly.</title>
        <authorList>
            <person name="Mayilraj S."/>
        </authorList>
    </citation>
    <scope>NUCLEOTIDE SEQUENCE [LARGE SCALE GENOMIC DNA]</scope>
    <source>
        <strain evidence="11 12">GDSW-R2A3</strain>
    </source>
</reference>
<dbReference type="InterPro" id="IPR001185">
    <property type="entry name" value="MS_channel"/>
</dbReference>
<comment type="function">
    <text evidence="10">Channel that opens in response to stretch forces in the membrane lipid bilayer. May participate in the regulation of osmotic pressure changes within the cell.</text>
</comment>
<sequence length="148" mass="16355">MWEEFKKFIMRGNVIDLAIGVIIGAAFSKIVTSLVEDVIMPPIGLLLGKVDFSSLYLNLSGKDYSSLAAAQKDGAATINYGLFINSIINFIIIAIVIFIVVKQVNRFKKKEEVKEPDTKECPYCLAQIPLRAKKCQCCTADFVTEAEA</sequence>
<dbReference type="PROSITE" id="PS01327">
    <property type="entry name" value="MSCL"/>
    <property type="match status" value="1"/>
</dbReference>
<comment type="subcellular location">
    <subcellularLocation>
        <location evidence="1 10">Cell membrane</location>
        <topology evidence="1 10">Multi-pass membrane protein</topology>
    </subcellularLocation>
</comment>
<evidence type="ECO:0000256" key="3">
    <source>
        <dbReference type="ARBA" id="ARBA00022448"/>
    </source>
</evidence>
<dbReference type="InterPro" id="IPR037673">
    <property type="entry name" value="MSC/AndL"/>
</dbReference>
<comment type="subunit">
    <text evidence="10">Homopentamer.</text>
</comment>
<dbReference type="EMBL" id="NOII01000001">
    <property type="protein sequence ID" value="OYD59548.1"/>
    <property type="molecule type" value="Genomic_DNA"/>
</dbReference>
<dbReference type="NCBIfam" id="NF001843">
    <property type="entry name" value="PRK00567.1-4"/>
    <property type="match status" value="1"/>
</dbReference>
<comment type="similarity">
    <text evidence="2 10">Belongs to the MscL family.</text>
</comment>
<dbReference type="Proteomes" id="UP000215059">
    <property type="component" value="Unassembled WGS sequence"/>
</dbReference>
<evidence type="ECO:0000256" key="6">
    <source>
        <dbReference type="ARBA" id="ARBA00022989"/>
    </source>
</evidence>
<evidence type="ECO:0000256" key="5">
    <source>
        <dbReference type="ARBA" id="ARBA00022692"/>
    </source>
</evidence>
<dbReference type="InterPro" id="IPR036019">
    <property type="entry name" value="MscL_channel"/>
</dbReference>
<gene>
    <name evidence="10" type="primary">mscL</name>
    <name evidence="11" type="ORF">CGZ90_06555</name>
</gene>
<organism evidence="11 12">
    <name type="scientific">Fictibacillus aquaticus</name>
    <dbReference type="NCBI Taxonomy" id="2021314"/>
    <lineage>
        <taxon>Bacteria</taxon>
        <taxon>Bacillati</taxon>
        <taxon>Bacillota</taxon>
        <taxon>Bacilli</taxon>
        <taxon>Bacillales</taxon>
        <taxon>Fictibacillaceae</taxon>
        <taxon>Fictibacillus</taxon>
    </lineage>
</organism>
<proteinExistence type="inferred from homology"/>
<comment type="caution">
    <text evidence="11">The sequence shown here is derived from an EMBL/GenBank/DDBJ whole genome shotgun (WGS) entry which is preliminary data.</text>
</comment>
<feature type="transmembrane region" description="Helical" evidence="10">
    <location>
        <begin position="12"/>
        <end position="31"/>
    </location>
</feature>
<dbReference type="AlphaFoldDB" id="A0A235FDW2"/>
<dbReference type="RefSeq" id="WP_094251509.1">
    <property type="nucleotide sequence ID" value="NZ_JBHLXL010000001.1"/>
</dbReference>
<dbReference type="PANTHER" id="PTHR30266:SF2">
    <property type="entry name" value="LARGE-CONDUCTANCE MECHANOSENSITIVE CHANNEL"/>
    <property type="match status" value="1"/>
</dbReference>
<evidence type="ECO:0000256" key="4">
    <source>
        <dbReference type="ARBA" id="ARBA00022475"/>
    </source>
</evidence>
<evidence type="ECO:0000256" key="9">
    <source>
        <dbReference type="ARBA" id="ARBA00023303"/>
    </source>
</evidence>
<keyword evidence="9 10" id="KW-0407">Ion channel</keyword>
<name>A0A235FDW2_9BACL</name>
<keyword evidence="6 10" id="KW-1133">Transmembrane helix</keyword>